<evidence type="ECO:0000256" key="4">
    <source>
        <dbReference type="ARBA" id="ARBA00022801"/>
    </source>
</evidence>
<keyword evidence="8" id="KW-1185">Reference proteome</keyword>
<dbReference type="GO" id="GO:0004416">
    <property type="term" value="F:hydroxyacylglutathione hydrolase activity"/>
    <property type="evidence" value="ECO:0007669"/>
    <property type="project" value="UniProtKB-EC"/>
</dbReference>
<dbReference type="InterPro" id="IPR035680">
    <property type="entry name" value="Clx_II_MBL"/>
</dbReference>
<dbReference type="Gene3D" id="3.60.15.10">
    <property type="entry name" value="Ribonuclease Z/Hydroxyacylglutathione hydrolase-like"/>
    <property type="match status" value="1"/>
</dbReference>
<keyword evidence="3" id="KW-0479">Metal-binding</keyword>
<keyword evidence="5" id="KW-0862">Zinc</keyword>
<dbReference type="SUPFAM" id="SSF56281">
    <property type="entry name" value="Metallo-hydrolase/oxidoreductase"/>
    <property type="match status" value="1"/>
</dbReference>
<sequence>MQIKQFRYGADNLGYLVYGDKTAMAVDGGAPKKILSFVKDRNLALQYVTNTHSHMDHTTGNRQLLSGTNAAFLDFDTLIDQKEIQMEGQLIRVLHTPGHTKDSVCFYFDSILISGDTLFNGKVGRCFTGDHQRFLQSIKTLLQLPGDTAVYAGHDYVEEYVALARSLEPDNAHLAGYDPDHVRATLNEERRVDPFLRFNDEKITAILRARGLPAETEAQRWESLMSLM</sequence>
<dbReference type="PANTHER" id="PTHR43705">
    <property type="entry name" value="HYDROXYACYLGLUTATHIONE HYDROLASE"/>
    <property type="match status" value="1"/>
</dbReference>
<dbReference type="GO" id="GO:0046872">
    <property type="term" value="F:metal ion binding"/>
    <property type="evidence" value="ECO:0007669"/>
    <property type="project" value="UniProtKB-KW"/>
</dbReference>
<organism evidence="7 8">
    <name type="scientific">Desulfosalsimonas propionicica</name>
    <dbReference type="NCBI Taxonomy" id="332175"/>
    <lineage>
        <taxon>Bacteria</taxon>
        <taxon>Pseudomonadati</taxon>
        <taxon>Thermodesulfobacteriota</taxon>
        <taxon>Desulfobacteria</taxon>
        <taxon>Desulfobacterales</taxon>
        <taxon>Desulfosalsimonadaceae</taxon>
        <taxon>Desulfosalsimonas</taxon>
    </lineage>
</organism>
<evidence type="ECO:0000259" key="6">
    <source>
        <dbReference type="SMART" id="SM00849"/>
    </source>
</evidence>
<evidence type="ECO:0000256" key="5">
    <source>
        <dbReference type="ARBA" id="ARBA00022833"/>
    </source>
</evidence>
<gene>
    <name evidence="7" type="ORF">HNR65_000623</name>
</gene>
<comment type="cofactor">
    <cofactor evidence="1">
        <name>Zn(2+)</name>
        <dbReference type="ChEBI" id="CHEBI:29105"/>
    </cofactor>
</comment>
<dbReference type="RefSeq" id="WP_181549963.1">
    <property type="nucleotide sequence ID" value="NZ_JACDUS010000001.1"/>
</dbReference>
<dbReference type="InterPro" id="IPR001279">
    <property type="entry name" value="Metallo-B-lactamas"/>
</dbReference>
<proteinExistence type="inferred from homology"/>
<dbReference type="AlphaFoldDB" id="A0A7W0C6Y5"/>
<dbReference type="InterPro" id="IPR036866">
    <property type="entry name" value="RibonucZ/Hydroxyglut_hydro"/>
</dbReference>
<dbReference type="Pfam" id="PF00753">
    <property type="entry name" value="Lactamase_B"/>
    <property type="match status" value="2"/>
</dbReference>
<dbReference type="PANTHER" id="PTHR43705:SF1">
    <property type="entry name" value="HYDROXYACYLGLUTATHIONE HYDROLASE GLOB"/>
    <property type="match status" value="1"/>
</dbReference>
<dbReference type="CDD" id="cd07723">
    <property type="entry name" value="hydroxyacylglutathione_hydrolase_MBL-fold"/>
    <property type="match status" value="1"/>
</dbReference>
<protein>
    <submittedName>
        <fullName evidence="7">Hydroxyacylglutathione hydrolase</fullName>
        <ecNumber evidence="7">3.1.2.6</ecNumber>
    </submittedName>
</protein>
<evidence type="ECO:0000313" key="7">
    <source>
        <dbReference type="EMBL" id="MBA2880316.1"/>
    </source>
</evidence>
<dbReference type="EC" id="3.1.2.6" evidence="7"/>
<reference evidence="7 8" key="1">
    <citation type="submission" date="2020-07" db="EMBL/GenBank/DDBJ databases">
        <title>Genomic Encyclopedia of Type Strains, Phase IV (KMG-IV): sequencing the most valuable type-strain genomes for metagenomic binning, comparative biology and taxonomic classification.</title>
        <authorList>
            <person name="Goeker M."/>
        </authorList>
    </citation>
    <scope>NUCLEOTIDE SEQUENCE [LARGE SCALE GENOMIC DNA]</scope>
    <source>
        <strain evidence="7 8">DSM 17721</strain>
    </source>
</reference>
<dbReference type="SMART" id="SM00849">
    <property type="entry name" value="Lactamase_B"/>
    <property type="match status" value="1"/>
</dbReference>
<comment type="caution">
    <text evidence="7">The sequence shown here is derived from an EMBL/GenBank/DDBJ whole genome shotgun (WGS) entry which is preliminary data.</text>
</comment>
<dbReference type="InterPro" id="IPR050110">
    <property type="entry name" value="Glyoxalase_II_hydrolase"/>
</dbReference>
<dbReference type="Proteomes" id="UP000525298">
    <property type="component" value="Unassembled WGS sequence"/>
</dbReference>
<evidence type="ECO:0000313" key="8">
    <source>
        <dbReference type="Proteomes" id="UP000525298"/>
    </source>
</evidence>
<evidence type="ECO:0000256" key="1">
    <source>
        <dbReference type="ARBA" id="ARBA00001947"/>
    </source>
</evidence>
<evidence type="ECO:0000256" key="2">
    <source>
        <dbReference type="ARBA" id="ARBA00006759"/>
    </source>
</evidence>
<accession>A0A7W0C6Y5</accession>
<evidence type="ECO:0000256" key="3">
    <source>
        <dbReference type="ARBA" id="ARBA00022723"/>
    </source>
</evidence>
<keyword evidence="4 7" id="KW-0378">Hydrolase</keyword>
<comment type="similarity">
    <text evidence="2">Belongs to the metallo-beta-lactamase superfamily. Glyoxalase II family.</text>
</comment>
<name>A0A7W0C6Y5_9BACT</name>
<feature type="domain" description="Metallo-beta-lactamase" evidence="6">
    <location>
        <begin position="11"/>
        <end position="154"/>
    </location>
</feature>
<dbReference type="EMBL" id="JACDUS010000001">
    <property type="protein sequence ID" value="MBA2880316.1"/>
    <property type="molecule type" value="Genomic_DNA"/>
</dbReference>